<feature type="domain" description="LysM" evidence="1">
    <location>
        <begin position="182"/>
        <end position="227"/>
    </location>
</feature>
<dbReference type="InterPro" id="IPR018392">
    <property type="entry name" value="LysM"/>
</dbReference>
<protein>
    <submittedName>
        <fullName evidence="2">LysM peptidoglycan-binding domain-containing protein</fullName>
    </submittedName>
</protein>
<dbReference type="SMART" id="SM00257">
    <property type="entry name" value="LysM"/>
    <property type="match status" value="4"/>
</dbReference>
<dbReference type="Pfam" id="PF01476">
    <property type="entry name" value="LysM"/>
    <property type="match status" value="4"/>
</dbReference>
<dbReference type="GO" id="GO:0008932">
    <property type="term" value="F:lytic endotransglycosylase activity"/>
    <property type="evidence" value="ECO:0007669"/>
    <property type="project" value="TreeGrafter"/>
</dbReference>
<dbReference type="AlphaFoldDB" id="A0A7C2E328"/>
<reference evidence="2" key="1">
    <citation type="journal article" date="2020" name="mSystems">
        <title>Genome- and Community-Level Interaction Insights into Carbon Utilization and Element Cycling Functions of Hydrothermarchaeota in Hydrothermal Sediment.</title>
        <authorList>
            <person name="Zhou Z."/>
            <person name="Liu Y."/>
            <person name="Xu W."/>
            <person name="Pan J."/>
            <person name="Luo Z.H."/>
            <person name="Li M."/>
        </authorList>
    </citation>
    <scope>NUCLEOTIDE SEQUENCE [LARGE SCALE GENOMIC DNA]</scope>
    <source>
        <strain evidence="2">SpSt-300</strain>
    </source>
</reference>
<dbReference type="CDD" id="cd00118">
    <property type="entry name" value="LysM"/>
    <property type="match status" value="4"/>
</dbReference>
<proteinExistence type="predicted"/>
<sequence length="233" mass="24567">MFQVPPCPGGTLYTIRPGDSYFSLARRFNTTVEAIAAANPGVDPTNLKLGQTICIPVPPVPGPCPGGFVYIIQAGDTFFSLARRFGTTVEALIATNPGVDPDRLQVGQQICIPAPAPPAPCPGATYTIRAGDTFFNLAQRFGTTVEALIAANPGVDPNRLQVGQVICLPPGVIGPIPCPGGIIYRVRAGDTLFSIGQRFGVSVSEMIAANPHLPDPERLQIGDLVCIPRRIQP</sequence>
<name>A0A7C2E328_9THEO</name>
<organism evidence="2">
    <name type="scientific">Ammonifex degensii</name>
    <dbReference type="NCBI Taxonomy" id="42838"/>
    <lineage>
        <taxon>Bacteria</taxon>
        <taxon>Bacillati</taxon>
        <taxon>Bacillota</taxon>
        <taxon>Clostridia</taxon>
        <taxon>Thermoanaerobacterales</taxon>
        <taxon>Thermoanaerobacteraceae</taxon>
        <taxon>Ammonifex</taxon>
    </lineage>
</organism>
<dbReference type="PANTHER" id="PTHR33734:SF22">
    <property type="entry name" value="MEMBRANE-BOUND LYTIC MUREIN TRANSGLYCOSYLASE D"/>
    <property type="match status" value="1"/>
</dbReference>
<comment type="caution">
    <text evidence="2">The sequence shown here is derived from an EMBL/GenBank/DDBJ whole genome shotgun (WGS) entry which is preliminary data.</text>
</comment>
<feature type="domain" description="LysM" evidence="1">
    <location>
        <begin position="68"/>
        <end position="112"/>
    </location>
</feature>
<dbReference type="Gene3D" id="3.10.350.10">
    <property type="entry name" value="LysM domain"/>
    <property type="match status" value="4"/>
</dbReference>
<dbReference type="PANTHER" id="PTHR33734">
    <property type="entry name" value="LYSM DOMAIN-CONTAINING GPI-ANCHORED PROTEIN 2"/>
    <property type="match status" value="1"/>
</dbReference>
<gene>
    <name evidence="2" type="ORF">ENQ34_01300</name>
</gene>
<dbReference type="SUPFAM" id="SSF54106">
    <property type="entry name" value="LysM domain"/>
    <property type="match status" value="4"/>
</dbReference>
<accession>A0A7C2E328</accession>
<feature type="domain" description="LysM" evidence="1">
    <location>
        <begin position="124"/>
        <end position="168"/>
    </location>
</feature>
<feature type="domain" description="LysM" evidence="1">
    <location>
        <begin position="11"/>
        <end position="55"/>
    </location>
</feature>
<dbReference type="PROSITE" id="PS51782">
    <property type="entry name" value="LYSM"/>
    <property type="match status" value="4"/>
</dbReference>
<evidence type="ECO:0000259" key="1">
    <source>
        <dbReference type="PROSITE" id="PS51782"/>
    </source>
</evidence>
<evidence type="ECO:0000313" key="2">
    <source>
        <dbReference type="EMBL" id="HEL65305.1"/>
    </source>
</evidence>
<dbReference type="InterPro" id="IPR036779">
    <property type="entry name" value="LysM_dom_sf"/>
</dbReference>
<dbReference type="EMBL" id="DSMU01000084">
    <property type="protein sequence ID" value="HEL65305.1"/>
    <property type="molecule type" value="Genomic_DNA"/>
</dbReference>